<dbReference type="AlphaFoldDB" id="A0A3Q9GCL9"/>
<evidence type="ECO:0000313" key="2">
    <source>
        <dbReference type="Proteomes" id="UP000280228"/>
    </source>
</evidence>
<organism evidence="1 2">
    <name type="scientific">Moraxella catarrhalis</name>
    <name type="common">Branhamella catarrhalis</name>
    <dbReference type="NCBI Taxonomy" id="480"/>
    <lineage>
        <taxon>Bacteria</taxon>
        <taxon>Pseudomonadati</taxon>
        <taxon>Pseudomonadota</taxon>
        <taxon>Gammaproteobacteria</taxon>
        <taxon>Moraxellales</taxon>
        <taxon>Moraxellaceae</taxon>
        <taxon>Moraxella</taxon>
    </lineage>
</organism>
<proteinExistence type="predicted"/>
<sequence length="38" mass="4450">MAWLVLADLDLRVTLTDWYHLAGDLEEFVYFAVDCVDM</sequence>
<name>A0A3Q9GCL9_MORCA</name>
<dbReference type="Proteomes" id="UP000280228">
    <property type="component" value="Chromosome"/>
</dbReference>
<evidence type="ECO:0000313" key="1">
    <source>
        <dbReference type="EMBL" id="AZQ92480.1"/>
    </source>
</evidence>
<gene>
    <name evidence="1" type="ORF">EJK53_1234</name>
</gene>
<dbReference type="EMBL" id="CP034662">
    <property type="protein sequence ID" value="AZQ92480.1"/>
    <property type="molecule type" value="Genomic_DNA"/>
</dbReference>
<protein>
    <submittedName>
        <fullName evidence="1">Uncharacterized protein</fullName>
    </submittedName>
</protein>
<accession>A0A3Q9GCL9</accession>
<reference evidence="1 2" key="1">
    <citation type="submission" date="2018-12" db="EMBL/GenBank/DDBJ databases">
        <title>Persistence of Moraxella catarrhalis in Chronic Obstructive Pulmonary Disease and Regulation of the Hag/MID Adhesin.</title>
        <authorList>
            <person name="Murphy T."/>
            <person name="Zhao X."/>
            <person name="Vyas G."/>
            <person name="Aluvathingal J."/>
            <person name="Nadendla S."/>
            <person name="Tallon L."/>
            <person name="Tettelin H."/>
        </authorList>
    </citation>
    <scope>NUCLEOTIDE SEQUENCE [LARGE SCALE GENOMIC DNA]</scope>
    <source>
        <strain evidence="1 2">46P58B1</strain>
    </source>
</reference>